<keyword evidence="1" id="KW-0472">Membrane</keyword>
<dbReference type="KEGG" id="mfeu:H1D33_03185"/>
<reference evidence="2 3" key="2">
    <citation type="journal article" date="2021" name="Mar. Drugs">
        <title>A New Micromonospora Strain with Antibiotic Activity Isolated from the Microbiome of a Mid-Atlantic Deep-Sea Sponge.</title>
        <authorList>
            <person name="Back C.R."/>
            <person name="Stennett H.L."/>
            <person name="Williams S.E."/>
            <person name="Wang L."/>
            <person name="Ojeda Gomez J."/>
            <person name="Abdulle O.M."/>
            <person name="Duffy T."/>
            <person name="Neal C."/>
            <person name="Mantell J."/>
            <person name="Jepson M.A."/>
            <person name="Hendry K.R."/>
            <person name="Powell D."/>
            <person name="Stach J.E.M."/>
            <person name="Essex-Lopresti A.E."/>
            <person name="Willis C.L."/>
            <person name="Curnow P."/>
            <person name="Race P.R."/>
        </authorList>
    </citation>
    <scope>NUCLEOTIDE SEQUENCE [LARGE SCALE GENOMIC DNA]</scope>
    <source>
        <strain evidence="2 3">28ISP2-46</strain>
    </source>
</reference>
<feature type="transmembrane region" description="Helical" evidence="1">
    <location>
        <begin position="6"/>
        <end position="30"/>
    </location>
</feature>
<accession>A0A7L6B7H2</accession>
<dbReference type="EMBL" id="CP059322">
    <property type="protein sequence ID" value="QLQ37912.1"/>
    <property type="molecule type" value="Genomic_DNA"/>
</dbReference>
<protein>
    <submittedName>
        <fullName evidence="2">Uncharacterized protein</fullName>
    </submittedName>
</protein>
<evidence type="ECO:0000313" key="2">
    <source>
        <dbReference type="EMBL" id="QLQ37912.1"/>
    </source>
</evidence>
<proteinExistence type="predicted"/>
<organism evidence="2 3">
    <name type="scientific">Micromonospora robiginosa</name>
    <dbReference type="NCBI Taxonomy" id="2749844"/>
    <lineage>
        <taxon>Bacteria</taxon>
        <taxon>Bacillati</taxon>
        <taxon>Actinomycetota</taxon>
        <taxon>Actinomycetes</taxon>
        <taxon>Micromonosporales</taxon>
        <taxon>Micromonosporaceae</taxon>
        <taxon>Micromonospora</taxon>
    </lineage>
</organism>
<name>A0A7L6B7H2_9ACTN</name>
<gene>
    <name evidence="2" type="ORF">H1D33_03185</name>
</gene>
<dbReference type="AlphaFoldDB" id="A0A7L6B7H2"/>
<dbReference type="RefSeq" id="WP_181570359.1">
    <property type="nucleotide sequence ID" value="NZ_CP059322.2"/>
</dbReference>
<evidence type="ECO:0000256" key="1">
    <source>
        <dbReference type="SAM" id="Phobius"/>
    </source>
</evidence>
<keyword evidence="3" id="KW-1185">Reference proteome</keyword>
<reference evidence="3" key="1">
    <citation type="submission" date="2020-07" db="EMBL/GenBank/DDBJ databases">
        <title>A new Micromonospora strain with potent antibiotic activity isolated from the microbiome of a mid-Atlantic deep-sea sponge.</title>
        <authorList>
            <person name="Back C.R."/>
            <person name="Stennett H.L."/>
            <person name="Williams S.E."/>
            <person name="Wang L."/>
            <person name="Ojeda Gomez J."/>
            <person name="Abdulle O.M."/>
            <person name="Duffy T."/>
            <person name="Hendry K.R."/>
            <person name="Powell D."/>
            <person name="Stach J.E."/>
            <person name="Essex-Lopresti A.E."/>
            <person name="Willis C.L."/>
            <person name="Curnow P."/>
            <person name="Race P.R."/>
        </authorList>
    </citation>
    <scope>NUCLEOTIDE SEQUENCE [LARGE SCALE GENOMIC DNA]</scope>
    <source>
        <strain evidence="3">28ISP2-46</strain>
    </source>
</reference>
<keyword evidence="1" id="KW-1133">Transmembrane helix</keyword>
<evidence type="ECO:0000313" key="3">
    <source>
        <dbReference type="Proteomes" id="UP000510844"/>
    </source>
</evidence>
<dbReference type="Proteomes" id="UP000510844">
    <property type="component" value="Chromosome"/>
</dbReference>
<keyword evidence="1" id="KW-0812">Transmembrane</keyword>
<sequence>MLQGLFYAFVLLFLVLLALGLVVLVPLVHLTRWLWRSVPRWPSRWWHWAKALTVDPHPVGPFNDSRDVWPMPADE</sequence>